<dbReference type="Proteomes" id="UP000078507">
    <property type="component" value="Unassembled WGS sequence"/>
</dbReference>
<dbReference type="PROSITE" id="PS50928">
    <property type="entry name" value="ABC_TM1"/>
    <property type="match status" value="1"/>
</dbReference>
<dbReference type="InterPro" id="IPR000515">
    <property type="entry name" value="MetI-like"/>
</dbReference>
<name>A0A178YEF4_SINSA</name>
<dbReference type="GO" id="GO:0022857">
    <property type="term" value="F:transmembrane transporter activity"/>
    <property type="evidence" value="ECO:0007669"/>
    <property type="project" value="InterPro"/>
</dbReference>
<dbReference type="OrthoDB" id="9814550at2"/>
<dbReference type="EMBL" id="LNQB01000070">
    <property type="protein sequence ID" value="OAP45811.1"/>
    <property type="molecule type" value="Genomic_DNA"/>
</dbReference>
<dbReference type="InterPro" id="IPR010065">
    <property type="entry name" value="AA_ABC_transptr_permease_3TM"/>
</dbReference>
<feature type="transmembrane region" description="Helical" evidence="9">
    <location>
        <begin position="242"/>
        <end position="266"/>
    </location>
</feature>
<evidence type="ECO:0000313" key="11">
    <source>
        <dbReference type="EMBL" id="OAP45811.1"/>
    </source>
</evidence>
<sequence>MSIAETMIPPQAPPPAPPKAYTLSRFFGSVALGIWLALGVGIFLTVVNGWDPEKFSRYGPSFLSGLGVTLALVISSILMGAVLSLPVALGRMSKNKIWSWLAYAYVYFFRGTPLITQLFLVYYGLGSFRPQLDAIGLWWFFRDAWNCALFTFTLNTAAYQAEILRGAIQSVPRGQHEGAAALGLPQRVAFFKVILPQAMIVALRPYGNEIILMIKGSAIVAIVTVFDLMGETRRAFSRTFDYQMYVWAALLYLSMVELLRNVWGWLEARLTRHLKR</sequence>
<dbReference type="InterPro" id="IPR035906">
    <property type="entry name" value="MetI-like_sf"/>
</dbReference>
<organism evidence="11 12">
    <name type="scientific">Sinorhizobium saheli</name>
    <dbReference type="NCBI Taxonomy" id="36856"/>
    <lineage>
        <taxon>Bacteria</taxon>
        <taxon>Pseudomonadati</taxon>
        <taxon>Pseudomonadota</taxon>
        <taxon>Alphaproteobacteria</taxon>
        <taxon>Hyphomicrobiales</taxon>
        <taxon>Rhizobiaceae</taxon>
        <taxon>Sinorhizobium/Ensifer group</taxon>
        <taxon>Sinorhizobium</taxon>
    </lineage>
</organism>
<feature type="transmembrane region" description="Helical" evidence="9">
    <location>
        <begin position="210"/>
        <end position="230"/>
    </location>
</feature>
<dbReference type="SUPFAM" id="SSF161098">
    <property type="entry name" value="MetI-like"/>
    <property type="match status" value="1"/>
</dbReference>
<comment type="caution">
    <text evidence="11">The sequence shown here is derived from an EMBL/GenBank/DDBJ whole genome shotgun (WGS) entry which is preliminary data.</text>
</comment>
<evidence type="ECO:0000256" key="3">
    <source>
        <dbReference type="ARBA" id="ARBA00022448"/>
    </source>
</evidence>
<dbReference type="PANTHER" id="PTHR30614">
    <property type="entry name" value="MEMBRANE COMPONENT OF AMINO ACID ABC TRANSPORTER"/>
    <property type="match status" value="1"/>
</dbReference>
<dbReference type="InterPro" id="IPR043429">
    <property type="entry name" value="ArtM/GltK/GlnP/TcyL/YhdX-like"/>
</dbReference>
<feature type="transmembrane region" description="Helical" evidence="9">
    <location>
        <begin position="26"/>
        <end position="50"/>
    </location>
</feature>
<dbReference type="STRING" id="36856.ATB98_03885"/>
<keyword evidence="8 9" id="KW-0472">Membrane</keyword>
<feature type="transmembrane region" description="Helical" evidence="9">
    <location>
        <begin position="62"/>
        <end position="88"/>
    </location>
</feature>
<keyword evidence="4" id="KW-1003">Cell membrane</keyword>
<evidence type="ECO:0000256" key="7">
    <source>
        <dbReference type="ARBA" id="ARBA00022989"/>
    </source>
</evidence>
<evidence type="ECO:0000256" key="8">
    <source>
        <dbReference type="ARBA" id="ARBA00023136"/>
    </source>
</evidence>
<evidence type="ECO:0000256" key="2">
    <source>
        <dbReference type="ARBA" id="ARBA00010072"/>
    </source>
</evidence>
<dbReference type="Pfam" id="PF00528">
    <property type="entry name" value="BPD_transp_1"/>
    <property type="match status" value="1"/>
</dbReference>
<keyword evidence="3 9" id="KW-0813">Transport</keyword>
<dbReference type="CDD" id="cd06261">
    <property type="entry name" value="TM_PBP2"/>
    <property type="match status" value="1"/>
</dbReference>
<dbReference type="GO" id="GO:0043190">
    <property type="term" value="C:ATP-binding cassette (ABC) transporter complex"/>
    <property type="evidence" value="ECO:0007669"/>
    <property type="project" value="InterPro"/>
</dbReference>
<dbReference type="PANTHER" id="PTHR30614:SF10">
    <property type="entry name" value="ARGININE ABC TRANSPORTER PERMEASE PROTEIN ARTM"/>
    <property type="match status" value="1"/>
</dbReference>
<evidence type="ECO:0000259" key="10">
    <source>
        <dbReference type="PROSITE" id="PS50928"/>
    </source>
</evidence>
<keyword evidence="12" id="KW-1185">Reference proteome</keyword>
<evidence type="ECO:0000256" key="9">
    <source>
        <dbReference type="RuleBase" id="RU363032"/>
    </source>
</evidence>
<keyword evidence="7 9" id="KW-1133">Transmembrane helix</keyword>
<evidence type="ECO:0000313" key="12">
    <source>
        <dbReference type="Proteomes" id="UP000078507"/>
    </source>
</evidence>
<evidence type="ECO:0000256" key="6">
    <source>
        <dbReference type="ARBA" id="ARBA00022692"/>
    </source>
</evidence>
<dbReference type="AlphaFoldDB" id="A0A178YEF4"/>
<dbReference type="Gene3D" id="1.10.3720.10">
    <property type="entry name" value="MetI-like"/>
    <property type="match status" value="1"/>
</dbReference>
<accession>A0A178YEF4</accession>
<proteinExistence type="inferred from homology"/>
<evidence type="ECO:0000256" key="4">
    <source>
        <dbReference type="ARBA" id="ARBA00022475"/>
    </source>
</evidence>
<comment type="similarity">
    <text evidence="2">Belongs to the binding-protein-dependent transport system permease family. HisMQ subfamily.</text>
</comment>
<feature type="transmembrane region" description="Helical" evidence="9">
    <location>
        <begin position="100"/>
        <end position="123"/>
    </location>
</feature>
<evidence type="ECO:0000256" key="5">
    <source>
        <dbReference type="ARBA" id="ARBA00022519"/>
    </source>
</evidence>
<evidence type="ECO:0000256" key="1">
    <source>
        <dbReference type="ARBA" id="ARBA00004429"/>
    </source>
</evidence>
<feature type="domain" description="ABC transmembrane type-1" evidence="10">
    <location>
        <begin position="66"/>
        <end position="263"/>
    </location>
</feature>
<reference evidence="11 12" key="1">
    <citation type="submission" date="2015-11" db="EMBL/GenBank/DDBJ databases">
        <title>Ensifer anhuiense sp. nov., an effective nitrogen fixation bacterium with Glycine soja.</title>
        <authorList>
            <person name="Yan H."/>
            <person name="Chen W."/>
        </authorList>
    </citation>
    <scope>NUCLEOTIDE SEQUENCE [LARGE SCALE GENOMIC DNA]</scope>
    <source>
        <strain evidence="11 12">LMG 7837</strain>
    </source>
</reference>
<protein>
    <submittedName>
        <fullName evidence="11">Amino acid ABC transporter permease</fullName>
    </submittedName>
</protein>
<keyword evidence="5" id="KW-0997">Cell inner membrane</keyword>
<gene>
    <name evidence="11" type="ORF">ATB98_03885</name>
</gene>
<dbReference type="RefSeq" id="WP_066873215.1">
    <property type="nucleotide sequence ID" value="NZ_LNQB01000070.1"/>
</dbReference>
<keyword evidence="6 9" id="KW-0812">Transmembrane</keyword>
<dbReference type="GO" id="GO:0006865">
    <property type="term" value="P:amino acid transport"/>
    <property type="evidence" value="ECO:0007669"/>
    <property type="project" value="TreeGrafter"/>
</dbReference>
<dbReference type="NCBIfam" id="TIGR01726">
    <property type="entry name" value="HEQRo_perm_3TM"/>
    <property type="match status" value="1"/>
</dbReference>
<comment type="subcellular location">
    <subcellularLocation>
        <location evidence="1">Cell inner membrane</location>
        <topology evidence="1">Multi-pass membrane protein</topology>
    </subcellularLocation>
    <subcellularLocation>
        <location evidence="9">Cell membrane</location>
        <topology evidence="9">Multi-pass membrane protein</topology>
    </subcellularLocation>
</comment>